<dbReference type="InterPro" id="IPR016187">
    <property type="entry name" value="CTDL_fold"/>
</dbReference>
<accession>A0AAV2PX53</accession>
<name>A0AAV2PX53_MEGNR</name>
<dbReference type="AlphaFoldDB" id="A0AAV2PX53"/>
<dbReference type="EMBL" id="CAXKWB010001587">
    <property type="protein sequence ID" value="CAL4064890.1"/>
    <property type="molecule type" value="Genomic_DNA"/>
</dbReference>
<sequence length="181" mass="20331">MKMLQKATALLICICFIHTHAEMIKTSAECVYPYALHGSDCLFFSQTVSNAQKLSWDQAREACKLLDGDLATNFDVESLLQDGGLLDCVLDGATMWVGASDHQYIGAHTWIGTNKLVEGPWLSWQVGSANPDYRDYEPDTPQENPQCVWIRNFVGDSWRRVTGFGDADCTYETHFICQPLQ</sequence>
<dbReference type="SMART" id="SM00034">
    <property type="entry name" value="CLECT"/>
    <property type="match status" value="1"/>
</dbReference>
<dbReference type="InterPro" id="IPR016186">
    <property type="entry name" value="C-type_lectin-like/link_sf"/>
</dbReference>
<gene>
    <name evidence="3" type="ORF">MNOR_LOCUS4348</name>
</gene>
<feature type="chain" id="PRO_5043864446" description="C-type lectin domain-containing protein" evidence="1">
    <location>
        <begin position="22"/>
        <end position="181"/>
    </location>
</feature>
<dbReference type="Pfam" id="PF00059">
    <property type="entry name" value="Lectin_C"/>
    <property type="match status" value="1"/>
</dbReference>
<dbReference type="Gene3D" id="3.10.100.10">
    <property type="entry name" value="Mannose-Binding Protein A, subunit A"/>
    <property type="match status" value="1"/>
</dbReference>
<feature type="signal peptide" evidence="1">
    <location>
        <begin position="1"/>
        <end position="21"/>
    </location>
</feature>
<reference evidence="3 4" key="1">
    <citation type="submission" date="2024-05" db="EMBL/GenBank/DDBJ databases">
        <authorList>
            <person name="Wallberg A."/>
        </authorList>
    </citation>
    <scope>NUCLEOTIDE SEQUENCE [LARGE SCALE GENOMIC DNA]</scope>
</reference>
<feature type="domain" description="C-type lectin" evidence="2">
    <location>
        <begin position="37"/>
        <end position="178"/>
    </location>
</feature>
<evidence type="ECO:0000256" key="1">
    <source>
        <dbReference type="SAM" id="SignalP"/>
    </source>
</evidence>
<proteinExistence type="predicted"/>
<comment type="caution">
    <text evidence="3">The sequence shown here is derived from an EMBL/GenBank/DDBJ whole genome shotgun (WGS) entry which is preliminary data.</text>
</comment>
<keyword evidence="1" id="KW-0732">Signal</keyword>
<dbReference type="InterPro" id="IPR001304">
    <property type="entry name" value="C-type_lectin-like"/>
</dbReference>
<dbReference type="Proteomes" id="UP001497623">
    <property type="component" value="Unassembled WGS sequence"/>
</dbReference>
<dbReference type="PROSITE" id="PS50041">
    <property type="entry name" value="C_TYPE_LECTIN_2"/>
    <property type="match status" value="1"/>
</dbReference>
<dbReference type="SUPFAM" id="SSF56436">
    <property type="entry name" value="C-type lectin-like"/>
    <property type="match status" value="1"/>
</dbReference>
<evidence type="ECO:0000259" key="2">
    <source>
        <dbReference type="PROSITE" id="PS50041"/>
    </source>
</evidence>
<evidence type="ECO:0000313" key="4">
    <source>
        <dbReference type="Proteomes" id="UP001497623"/>
    </source>
</evidence>
<dbReference type="CDD" id="cd00037">
    <property type="entry name" value="CLECT"/>
    <property type="match status" value="1"/>
</dbReference>
<protein>
    <recommendedName>
        <fullName evidence="2">C-type lectin domain-containing protein</fullName>
    </recommendedName>
</protein>
<evidence type="ECO:0000313" key="3">
    <source>
        <dbReference type="EMBL" id="CAL4064890.1"/>
    </source>
</evidence>
<organism evidence="3 4">
    <name type="scientific">Meganyctiphanes norvegica</name>
    <name type="common">Northern krill</name>
    <name type="synonym">Thysanopoda norvegica</name>
    <dbReference type="NCBI Taxonomy" id="48144"/>
    <lineage>
        <taxon>Eukaryota</taxon>
        <taxon>Metazoa</taxon>
        <taxon>Ecdysozoa</taxon>
        <taxon>Arthropoda</taxon>
        <taxon>Crustacea</taxon>
        <taxon>Multicrustacea</taxon>
        <taxon>Malacostraca</taxon>
        <taxon>Eumalacostraca</taxon>
        <taxon>Eucarida</taxon>
        <taxon>Euphausiacea</taxon>
        <taxon>Euphausiidae</taxon>
        <taxon>Meganyctiphanes</taxon>
    </lineage>
</organism>
<keyword evidence="4" id="KW-1185">Reference proteome</keyword>